<dbReference type="RefSeq" id="WP_183626372.1">
    <property type="nucleotide sequence ID" value="NZ_JACIDX010000010.1"/>
</dbReference>
<evidence type="ECO:0000313" key="3">
    <source>
        <dbReference type="Proteomes" id="UP000548867"/>
    </source>
</evidence>
<protein>
    <submittedName>
        <fullName evidence="2">Uncharacterized protein</fullName>
    </submittedName>
</protein>
<dbReference type="EMBL" id="JACIDX010000010">
    <property type="protein sequence ID" value="MBB3955771.1"/>
    <property type="molecule type" value="Genomic_DNA"/>
</dbReference>
<name>A0A7W6CFV7_9SPHN</name>
<dbReference type="Proteomes" id="UP000548867">
    <property type="component" value="Unassembled WGS sequence"/>
</dbReference>
<proteinExistence type="predicted"/>
<evidence type="ECO:0000313" key="2">
    <source>
        <dbReference type="EMBL" id="MBB3955771.1"/>
    </source>
</evidence>
<sequence>MAKSQKRSNREIRKPKATKGKTIVPLAPLESSPLLAATRKPKGKL</sequence>
<feature type="region of interest" description="Disordered" evidence="1">
    <location>
        <begin position="1"/>
        <end position="45"/>
    </location>
</feature>
<gene>
    <name evidence="2" type="ORF">GGR38_002727</name>
</gene>
<organism evidence="2 3">
    <name type="scientific">Novosphingobium sediminicola</name>
    <dbReference type="NCBI Taxonomy" id="563162"/>
    <lineage>
        <taxon>Bacteria</taxon>
        <taxon>Pseudomonadati</taxon>
        <taxon>Pseudomonadota</taxon>
        <taxon>Alphaproteobacteria</taxon>
        <taxon>Sphingomonadales</taxon>
        <taxon>Sphingomonadaceae</taxon>
        <taxon>Novosphingobium</taxon>
    </lineage>
</organism>
<accession>A0A7W6CFV7</accession>
<dbReference type="AlphaFoldDB" id="A0A7W6CFV7"/>
<keyword evidence="3" id="KW-1185">Reference proteome</keyword>
<reference evidence="2 3" key="1">
    <citation type="submission" date="2020-08" db="EMBL/GenBank/DDBJ databases">
        <title>Genomic Encyclopedia of Type Strains, Phase IV (KMG-IV): sequencing the most valuable type-strain genomes for metagenomic binning, comparative biology and taxonomic classification.</title>
        <authorList>
            <person name="Goeker M."/>
        </authorList>
    </citation>
    <scope>NUCLEOTIDE SEQUENCE [LARGE SCALE GENOMIC DNA]</scope>
    <source>
        <strain evidence="2 3">DSM 27057</strain>
    </source>
</reference>
<feature type="compositionally biased region" description="Low complexity" evidence="1">
    <location>
        <begin position="25"/>
        <end position="37"/>
    </location>
</feature>
<comment type="caution">
    <text evidence="2">The sequence shown here is derived from an EMBL/GenBank/DDBJ whole genome shotgun (WGS) entry which is preliminary data.</text>
</comment>
<evidence type="ECO:0000256" key="1">
    <source>
        <dbReference type="SAM" id="MobiDB-lite"/>
    </source>
</evidence>